<feature type="region of interest" description="Disordered" evidence="1">
    <location>
        <begin position="1"/>
        <end position="28"/>
    </location>
</feature>
<comment type="caution">
    <text evidence="2">The sequence shown here is derived from an EMBL/GenBank/DDBJ whole genome shotgun (WGS) entry which is preliminary data.</text>
</comment>
<feature type="region of interest" description="Disordered" evidence="1">
    <location>
        <begin position="56"/>
        <end position="120"/>
    </location>
</feature>
<evidence type="ECO:0000313" key="2">
    <source>
        <dbReference type="EMBL" id="THH10458.1"/>
    </source>
</evidence>
<dbReference type="Gene3D" id="2.30.29.30">
    <property type="entry name" value="Pleckstrin-homology domain (PH domain)/Phosphotyrosine-binding domain (PTB)"/>
    <property type="match status" value="1"/>
</dbReference>
<name>A0A4S4LGS9_9AGAM</name>
<dbReference type="SUPFAM" id="SSF50729">
    <property type="entry name" value="PH domain-like"/>
    <property type="match status" value="1"/>
</dbReference>
<protein>
    <recommendedName>
        <fullName evidence="4">RanBD1 domain-containing protein</fullName>
    </recommendedName>
</protein>
<dbReference type="OrthoDB" id="185618at2759"/>
<dbReference type="Proteomes" id="UP000310158">
    <property type="component" value="Unassembled WGS sequence"/>
</dbReference>
<dbReference type="EMBL" id="SGPL01000569">
    <property type="protein sequence ID" value="THH10458.1"/>
    <property type="molecule type" value="Genomic_DNA"/>
</dbReference>
<evidence type="ECO:0000313" key="3">
    <source>
        <dbReference type="Proteomes" id="UP000310158"/>
    </source>
</evidence>
<dbReference type="AlphaFoldDB" id="A0A4S4LGS9"/>
<keyword evidence="3" id="KW-1185">Reference proteome</keyword>
<feature type="compositionally biased region" description="Basic and acidic residues" evidence="1">
    <location>
        <begin position="104"/>
        <end position="120"/>
    </location>
</feature>
<feature type="compositionally biased region" description="Basic and acidic residues" evidence="1">
    <location>
        <begin position="58"/>
        <end position="94"/>
    </location>
</feature>
<gene>
    <name evidence="2" type="ORF">EW146_g8365</name>
</gene>
<dbReference type="InterPro" id="IPR011993">
    <property type="entry name" value="PH-like_dom_sf"/>
</dbReference>
<organism evidence="2 3">
    <name type="scientific">Bondarzewia mesenterica</name>
    <dbReference type="NCBI Taxonomy" id="1095465"/>
    <lineage>
        <taxon>Eukaryota</taxon>
        <taxon>Fungi</taxon>
        <taxon>Dikarya</taxon>
        <taxon>Basidiomycota</taxon>
        <taxon>Agaricomycotina</taxon>
        <taxon>Agaricomycetes</taxon>
        <taxon>Russulales</taxon>
        <taxon>Bondarzewiaceae</taxon>
        <taxon>Bondarzewia</taxon>
    </lineage>
</organism>
<evidence type="ECO:0000256" key="1">
    <source>
        <dbReference type="SAM" id="MobiDB-lite"/>
    </source>
</evidence>
<proteinExistence type="predicted"/>
<accession>A0A4S4LGS9</accession>
<reference evidence="2 3" key="1">
    <citation type="submission" date="2019-02" db="EMBL/GenBank/DDBJ databases">
        <title>Genome sequencing of the rare red list fungi Bondarzewia mesenterica.</title>
        <authorList>
            <person name="Buettner E."/>
            <person name="Kellner H."/>
        </authorList>
    </citation>
    <scope>NUCLEOTIDE SEQUENCE [LARGE SCALE GENOMIC DNA]</scope>
    <source>
        <strain evidence="2 3">DSM 108281</strain>
    </source>
</reference>
<sequence length="230" mass="25286">MGFEAFAGTVSPFSSIRPKSPVGALGWSKSPSRSAGFLAYAAGGAQAFAYLGWGSRSRSREGSVDGDRSKEEETFGEKLRARKDTDREVEREKEGGDEEEDSEWGERRVELSEQKEPVEGARDRNIEAERLTVGWQERATGCVDLTSSHTSTIIDCLAVMRKDAVYSVILNTPLFRGMRCALVQDPRYIRLSVIEDGATTHYNLQVGNAKAAADLMEIINEHILEVPAGP</sequence>
<evidence type="ECO:0008006" key="4">
    <source>
        <dbReference type="Google" id="ProtNLM"/>
    </source>
</evidence>